<dbReference type="Pfam" id="PF00079">
    <property type="entry name" value="Serpin"/>
    <property type="match status" value="1"/>
</dbReference>
<dbReference type="PANTHER" id="PTHR11461">
    <property type="entry name" value="SERINE PROTEASE INHIBITOR, SERPIN"/>
    <property type="match status" value="1"/>
</dbReference>
<evidence type="ECO:0000256" key="3">
    <source>
        <dbReference type="ARBA" id="ARBA00022900"/>
    </source>
</evidence>
<organism evidence="7 8">
    <name type="scientific">Xylocopa violacea</name>
    <name type="common">Violet carpenter bee</name>
    <name type="synonym">Apis violacea</name>
    <dbReference type="NCBI Taxonomy" id="135666"/>
    <lineage>
        <taxon>Eukaryota</taxon>
        <taxon>Metazoa</taxon>
        <taxon>Ecdysozoa</taxon>
        <taxon>Arthropoda</taxon>
        <taxon>Hexapoda</taxon>
        <taxon>Insecta</taxon>
        <taxon>Pterygota</taxon>
        <taxon>Neoptera</taxon>
        <taxon>Endopterygota</taxon>
        <taxon>Hymenoptera</taxon>
        <taxon>Apocrita</taxon>
        <taxon>Aculeata</taxon>
        <taxon>Apoidea</taxon>
        <taxon>Anthophila</taxon>
        <taxon>Apidae</taxon>
        <taxon>Xylocopa</taxon>
        <taxon>Xylocopa</taxon>
    </lineage>
</organism>
<dbReference type="PROSITE" id="PS00284">
    <property type="entry name" value="SERPIN"/>
    <property type="match status" value="1"/>
</dbReference>
<dbReference type="InterPro" id="IPR042178">
    <property type="entry name" value="Serpin_sf_1"/>
</dbReference>
<name>A0ABP1NFZ1_XYLVO</name>
<keyword evidence="5" id="KW-0732">Signal</keyword>
<dbReference type="PANTHER" id="PTHR11461:SF211">
    <property type="entry name" value="GH10112P-RELATED"/>
    <property type="match status" value="1"/>
</dbReference>
<evidence type="ECO:0000256" key="4">
    <source>
        <dbReference type="RuleBase" id="RU000411"/>
    </source>
</evidence>
<proteinExistence type="inferred from homology"/>
<keyword evidence="8" id="KW-1185">Reference proteome</keyword>
<dbReference type="InterPro" id="IPR023795">
    <property type="entry name" value="Serpin_CS"/>
</dbReference>
<evidence type="ECO:0000313" key="8">
    <source>
        <dbReference type="Proteomes" id="UP001642520"/>
    </source>
</evidence>
<feature type="chain" id="PRO_5047206401" description="Serpin domain-containing protein" evidence="5">
    <location>
        <begin position="27"/>
        <end position="413"/>
    </location>
</feature>
<gene>
    <name evidence="7" type="ORF">XYLVIOL_LOCUS4232</name>
</gene>
<dbReference type="InterPro" id="IPR036186">
    <property type="entry name" value="Serpin_sf"/>
</dbReference>
<feature type="domain" description="Serpin" evidence="6">
    <location>
        <begin position="48"/>
        <end position="404"/>
    </location>
</feature>
<comment type="caution">
    <text evidence="7">The sequence shown here is derived from an EMBL/GenBank/DDBJ whole genome shotgun (WGS) entry which is preliminary data.</text>
</comment>
<dbReference type="Proteomes" id="UP001642520">
    <property type="component" value="Unassembled WGS sequence"/>
</dbReference>
<dbReference type="Gene3D" id="3.30.497.10">
    <property type="entry name" value="Antithrombin, subunit I, domain 2"/>
    <property type="match status" value="1"/>
</dbReference>
<dbReference type="InterPro" id="IPR042185">
    <property type="entry name" value="Serpin_sf_2"/>
</dbReference>
<sequence length="413" mass="46689">MEVMTFFTIYSVLNAIIIIMMEQSCASSLNNKDTVFKILSASCNDFTKAFHKELSLAATGNIVSSPLSVHMILSHLSHGAESITLAELTKSLCHYNKDSVKEGYKSLITLLNNLDDIELHIANTMYIQNKFELLAEFLILGKEVYQSEISKVDFKHSSDTAAKINTWIKDKTNNKILDLVSPGDFDESTKLVLINAIYFNGSWLHAFDAKKTKNRIFHVTKDQTKVVPTMFIKSKYSCGKIPHLQAKFIEIPYMNTDIVMTVILPNEVDGLLNLQNNFSWEVLANASRSNSDVELYFPKFKIEFKMDLGNILHKLGLSTIFKADANFSRISNIPLLVSKVLHKAVIEVTEEGTEAAAATSVQMRVRRMIDLDETELFIVDRPFMFIIEYKTNNIPLFIGCVQDIGIAFQKDEL</sequence>
<comment type="similarity">
    <text evidence="1 4">Belongs to the serpin family.</text>
</comment>
<dbReference type="SMART" id="SM00093">
    <property type="entry name" value="SERPIN"/>
    <property type="match status" value="1"/>
</dbReference>
<evidence type="ECO:0000256" key="2">
    <source>
        <dbReference type="ARBA" id="ARBA00022690"/>
    </source>
</evidence>
<dbReference type="SUPFAM" id="SSF56574">
    <property type="entry name" value="Serpins"/>
    <property type="match status" value="1"/>
</dbReference>
<keyword evidence="3" id="KW-0722">Serine protease inhibitor</keyword>
<evidence type="ECO:0000259" key="6">
    <source>
        <dbReference type="SMART" id="SM00093"/>
    </source>
</evidence>
<feature type="signal peptide" evidence="5">
    <location>
        <begin position="1"/>
        <end position="26"/>
    </location>
</feature>
<keyword evidence="2" id="KW-0646">Protease inhibitor</keyword>
<evidence type="ECO:0000256" key="1">
    <source>
        <dbReference type="ARBA" id="ARBA00009500"/>
    </source>
</evidence>
<accession>A0ABP1NFZ1</accession>
<dbReference type="CDD" id="cd19601">
    <property type="entry name" value="serpin42Da-like"/>
    <property type="match status" value="1"/>
</dbReference>
<dbReference type="InterPro" id="IPR000215">
    <property type="entry name" value="Serpin_fam"/>
</dbReference>
<dbReference type="EMBL" id="CAXAJV020001290">
    <property type="protein sequence ID" value="CAL7939941.1"/>
    <property type="molecule type" value="Genomic_DNA"/>
</dbReference>
<reference evidence="7 8" key="1">
    <citation type="submission" date="2024-08" db="EMBL/GenBank/DDBJ databases">
        <authorList>
            <person name="Will J Nash"/>
            <person name="Angela Man"/>
            <person name="Seanna McTaggart"/>
            <person name="Kendall Baker"/>
            <person name="Tom Barker"/>
            <person name="Leah Catchpole"/>
            <person name="Alex Durrant"/>
            <person name="Karim Gharbi"/>
            <person name="Naomi Irish"/>
            <person name="Gemy Kaithakottil"/>
            <person name="Debby Ku"/>
            <person name="Aaliyah Providence"/>
            <person name="Felix Shaw"/>
            <person name="David Swarbreck"/>
            <person name="Chris Watkins"/>
            <person name="Ann M. McCartney"/>
            <person name="Giulio Formenti"/>
            <person name="Alice Mouton"/>
            <person name="Noel Vella"/>
            <person name="Bjorn M von Reumont"/>
            <person name="Adriana Vella"/>
            <person name="Wilfried Haerty"/>
        </authorList>
    </citation>
    <scope>NUCLEOTIDE SEQUENCE [LARGE SCALE GENOMIC DNA]</scope>
</reference>
<protein>
    <recommendedName>
        <fullName evidence="6">Serpin domain-containing protein</fullName>
    </recommendedName>
</protein>
<evidence type="ECO:0000313" key="7">
    <source>
        <dbReference type="EMBL" id="CAL7939941.1"/>
    </source>
</evidence>
<evidence type="ECO:0000256" key="5">
    <source>
        <dbReference type="SAM" id="SignalP"/>
    </source>
</evidence>
<dbReference type="Gene3D" id="2.30.39.10">
    <property type="entry name" value="Alpha-1-antitrypsin, domain 1"/>
    <property type="match status" value="1"/>
</dbReference>
<dbReference type="InterPro" id="IPR023796">
    <property type="entry name" value="Serpin_dom"/>
</dbReference>